<dbReference type="PANTHER" id="PTHR10924">
    <property type="entry name" value="MAJOR FACILITATOR SUPERFAMILY PROTEIN-RELATED"/>
    <property type="match status" value="1"/>
</dbReference>
<sequence length="535" mass="58839">MQDSEANKQSQNQEKAKLYKWRWVVLILFTLAVFMNSIPGEIYVPASSETQLIYSESETMITLAQTSYVIMHPILSIPCSQFIVKYGWAKATNIGVALTIGGSLIKLLVNQTGFYIIVVGQALIGAGKPFILNAQASMAQNWFYPESRTSIIIALNVLNLISNVVTLMIPGKWIFRTYDFEDTTESIEEGKDLMNKLNMVCLYMALTLIPCFFFLRSAAPTAPSALVQKEEKQGNIKKTIIKILSNHNFQCCLLAYSVYLGLVKCLVLILPYLIRPAGYGKGEVSIAGSIAMASAAVSQSTLAAFIQKFKNVKTQLIKVLMAISTGSLGLFYFSLVNGNLFFIYLAIGLVGFFIMPIAPVLMDISCDVIFPISPSFAIGIMYIGSQLLLVIFTQGEAVLVGGANSTMARVTITLVLDMGLQLLGLFLFSFIRISRGAVTQSTVNIVYEQQHDVAPTDTQESLVQGRSLFEKGQAFSSSYAGSSFFNVQSAIAFIGTTPTAPYTDYKKGSKFNVFTSEIGQWQNNEDQQQEQGQQQ</sequence>
<dbReference type="AlphaFoldDB" id="A0BPR0"/>
<dbReference type="GeneID" id="5013709"/>
<feature type="transmembrane region" description="Helical" evidence="5">
    <location>
        <begin position="368"/>
        <end position="392"/>
    </location>
</feature>
<dbReference type="SUPFAM" id="SSF103473">
    <property type="entry name" value="MFS general substrate transporter"/>
    <property type="match status" value="1"/>
</dbReference>
<dbReference type="InterPro" id="IPR011701">
    <property type="entry name" value="MFS"/>
</dbReference>
<feature type="transmembrane region" description="Helical" evidence="5">
    <location>
        <begin position="253"/>
        <end position="274"/>
    </location>
</feature>
<dbReference type="Pfam" id="PF07690">
    <property type="entry name" value="MFS_1"/>
    <property type="match status" value="1"/>
</dbReference>
<reference evidence="6 7" key="1">
    <citation type="journal article" date="2006" name="Nature">
        <title>Global trends of whole-genome duplications revealed by the ciliate Paramecium tetraurelia.</title>
        <authorList>
            <consortium name="Genoscope"/>
            <person name="Aury J.-M."/>
            <person name="Jaillon O."/>
            <person name="Duret L."/>
            <person name="Noel B."/>
            <person name="Jubin C."/>
            <person name="Porcel B.M."/>
            <person name="Segurens B."/>
            <person name="Daubin V."/>
            <person name="Anthouard V."/>
            <person name="Aiach N."/>
            <person name="Arnaiz O."/>
            <person name="Billaut A."/>
            <person name="Beisson J."/>
            <person name="Blanc I."/>
            <person name="Bouhouche K."/>
            <person name="Camara F."/>
            <person name="Duharcourt S."/>
            <person name="Guigo R."/>
            <person name="Gogendeau D."/>
            <person name="Katinka M."/>
            <person name="Keller A.-M."/>
            <person name="Kissmehl R."/>
            <person name="Klotz C."/>
            <person name="Koll F."/>
            <person name="Le Moue A."/>
            <person name="Lepere C."/>
            <person name="Malinsky S."/>
            <person name="Nowacki M."/>
            <person name="Nowak J.K."/>
            <person name="Plattner H."/>
            <person name="Poulain J."/>
            <person name="Ruiz F."/>
            <person name="Serrano V."/>
            <person name="Zagulski M."/>
            <person name="Dessen P."/>
            <person name="Betermier M."/>
            <person name="Weissenbach J."/>
            <person name="Scarpelli C."/>
            <person name="Schachter V."/>
            <person name="Sperling L."/>
            <person name="Meyer E."/>
            <person name="Cohen J."/>
            <person name="Wincker P."/>
        </authorList>
    </citation>
    <scope>NUCLEOTIDE SEQUENCE [LARGE SCALE GENOMIC DNA]</scope>
    <source>
        <strain evidence="6 7">Stock d4-2</strain>
    </source>
</reference>
<dbReference type="GO" id="GO:0016020">
    <property type="term" value="C:membrane"/>
    <property type="evidence" value="ECO:0000318"/>
    <property type="project" value="GO_Central"/>
</dbReference>
<keyword evidence="3 5" id="KW-1133">Transmembrane helix</keyword>
<evidence type="ECO:0000313" key="6">
    <source>
        <dbReference type="EMBL" id="CAK60527.1"/>
    </source>
</evidence>
<dbReference type="Proteomes" id="UP000000600">
    <property type="component" value="Unassembled WGS sequence"/>
</dbReference>
<dbReference type="OMA" id="TRPGNIF"/>
<gene>
    <name evidence="6" type="ORF">GSPATT00005277001</name>
</gene>
<keyword evidence="7" id="KW-1185">Reference proteome</keyword>
<feature type="transmembrane region" description="Helical" evidence="5">
    <location>
        <begin position="341"/>
        <end position="361"/>
    </location>
</feature>
<dbReference type="InterPro" id="IPR049680">
    <property type="entry name" value="FLVCR1-2_SLC49-like"/>
</dbReference>
<evidence type="ECO:0000256" key="4">
    <source>
        <dbReference type="ARBA" id="ARBA00023136"/>
    </source>
</evidence>
<dbReference type="EMBL" id="CT868008">
    <property type="protein sequence ID" value="CAK60527.1"/>
    <property type="molecule type" value="Genomic_DNA"/>
</dbReference>
<dbReference type="RefSeq" id="XP_001427925.1">
    <property type="nucleotide sequence ID" value="XM_001427888.1"/>
</dbReference>
<dbReference type="HOGENOM" id="CLU_023132_4_2_1"/>
<accession>A0BPR0</accession>
<feature type="transmembrane region" description="Helical" evidence="5">
    <location>
        <begin position="195"/>
        <end position="215"/>
    </location>
</feature>
<proteinExistence type="predicted"/>
<dbReference type="InParanoid" id="A0BPR0"/>
<feature type="transmembrane region" description="Helical" evidence="5">
    <location>
        <begin position="286"/>
        <end position="305"/>
    </location>
</feature>
<feature type="transmembrane region" description="Helical" evidence="5">
    <location>
        <begin position="412"/>
        <end position="431"/>
    </location>
</feature>
<dbReference type="PANTHER" id="PTHR10924:SF6">
    <property type="entry name" value="SOLUTE CARRIER FAMILY 49 MEMBER A3"/>
    <property type="match status" value="1"/>
</dbReference>
<keyword evidence="4 5" id="KW-0472">Membrane</keyword>
<evidence type="ECO:0008006" key="8">
    <source>
        <dbReference type="Google" id="ProtNLM"/>
    </source>
</evidence>
<dbReference type="GO" id="GO:0022857">
    <property type="term" value="F:transmembrane transporter activity"/>
    <property type="evidence" value="ECO:0007669"/>
    <property type="project" value="InterPro"/>
</dbReference>
<feature type="transmembrane region" description="Helical" evidence="5">
    <location>
        <begin position="113"/>
        <end position="131"/>
    </location>
</feature>
<protein>
    <recommendedName>
        <fullName evidence="8">Major facilitator superfamily (MFS) profile domain-containing protein</fullName>
    </recommendedName>
</protein>
<dbReference type="InterPro" id="IPR036259">
    <property type="entry name" value="MFS_trans_sf"/>
</dbReference>
<evidence type="ECO:0000256" key="5">
    <source>
        <dbReference type="SAM" id="Phobius"/>
    </source>
</evidence>
<comment type="subcellular location">
    <subcellularLocation>
        <location evidence="1">Membrane</location>
        <topology evidence="1">Multi-pass membrane protein</topology>
    </subcellularLocation>
</comment>
<dbReference type="eggNOG" id="KOG2563">
    <property type="taxonomic scope" value="Eukaryota"/>
</dbReference>
<keyword evidence="2 5" id="KW-0812">Transmembrane</keyword>
<dbReference type="OrthoDB" id="298858at2759"/>
<feature type="transmembrane region" description="Helical" evidence="5">
    <location>
        <begin position="21"/>
        <end position="38"/>
    </location>
</feature>
<evidence type="ECO:0000256" key="2">
    <source>
        <dbReference type="ARBA" id="ARBA00022692"/>
    </source>
</evidence>
<dbReference type="Gene3D" id="1.20.1250.20">
    <property type="entry name" value="MFS general substrate transporter like domains"/>
    <property type="match status" value="1"/>
</dbReference>
<evidence type="ECO:0000313" key="7">
    <source>
        <dbReference type="Proteomes" id="UP000000600"/>
    </source>
</evidence>
<feature type="transmembrane region" description="Helical" evidence="5">
    <location>
        <begin position="317"/>
        <end position="335"/>
    </location>
</feature>
<name>A0BPR0_PARTE</name>
<feature type="transmembrane region" description="Helical" evidence="5">
    <location>
        <begin position="151"/>
        <end position="175"/>
    </location>
</feature>
<evidence type="ECO:0000256" key="1">
    <source>
        <dbReference type="ARBA" id="ARBA00004141"/>
    </source>
</evidence>
<dbReference type="KEGG" id="ptm:GSPATT00005277001"/>
<organism evidence="6 7">
    <name type="scientific">Paramecium tetraurelia</name>
    <dbReference type="NCBI Taxonomy" id="5888"/>
    <lineage>
        <taxon>Eukaryota</taxon>
        <taxon>Sar</taxon>
        <taxon>Alveolata</taxon>
        <taxon>Ciliophora</taxon>
        <taxon>Intramacronucleata</taxon>
        <taxon>Oligohymenophorea</taxon>
        <taxon>Peniculida</taxon>
        <taxon>Parameciidae</taxon>
        <taxon>Paramecium</taxon>
    </lineage>
</organism>
<evidence type="ECO:0000256" key="3">
    <source>
        <dbReference type="ARBA" id="ARBA00022989"/>
    </source>
</evidence>